<dbReference type="GO" id="GO:0005737">
    <property type="term" value="C:cytoplasm"/>
    <property type="evidence" value="ECO:0007669"/>
    <property type="project" value="UniProtKB-SubCell"/>
</dbReference>
<evidence type="ECO:0000256" key="4">
    <source>
        <dbReference type="ARBA" id="ARBA00022990"/>
    </source>
</evidence>
<comment type="subunit">
    <text evidence="6">Supercomplex made of cofactors A to E. Cofactors A and D function by capturing and stabilizing tubulin in a quasi-native conformation. Cofactor E binds to the cofactor D-tubulin complex; interaction with cofactor C then causes the release of tubulin polypeptides that are committed to the native state.</text>
</comment>
<reference evidence="8" key="1">
    <citation type="submission" date="2022-04" db="EMBL/GenBank/DDBJ databases">
        <title>Carnegiea gigantea Genome sequencing and assembly v2.</title>
        <authorList>
            <person name="Copetti D."/>
            <person name="Sanderson M.J."/>
            <person name="Burquez A."/>
            <person name="Wojciechowski M.F."/>
        </authorList>
    </citation>
    <scope>NUCLEOTIDE SEQUENCE</scope>
    <source>
        <strain evidence="8">SGP5-SGP5p</strain>
        <tissue evidence="8">Aerial part</tissue>
    </source>
</reference>
<dbReference type="InterPro" id="IPR012945">
    <property type="entry name" value="Tubulin-bd_cofactor_C_dom"/>
</dbReference>
<dbReference type="PANTHER" id="PTHR15139:SF0">
    <property type="entry name" value="TUBULIN-SPECIFIC CHAPERONE C"/>
    <property type="match status" value="1"/>
</dbReference>
<dbReference type="OrthoDB" id="194775at2759"/>
<dbReference type="InterPro" id="IPR017901">
    <property type="entry name" value="C-CAP_CF_C-like"/>
</dbReference>
<keyword evidence="5" id="KW-0143">Chaperone</keyword>
<dbReference type="GO" id="GO:0015631">
    <property type="term" value="F:tubulin binding"/>
    <property type="evidence" value="ECO:0007669"/>
    <property type="project" value="InterPro"/>
</dbReference>
<keyword evidence="4" id="KW-0007">Acetylation</keyword>
<evidence type="ECO:0000256" key="5">
    <source>
        <dbReference type="ARBA" id="ARBA00023186"/>
    </source>
</evidence>
<dbReference type="Gene3D" id="2.160.20.70">
    <property type="match status" value="1"/>
</dbReference>
<gene>
    <name evidence="8" type="ORF">Cgig2_012812</name>
</gene>
<evidence type="ECO:0000256" key="3">
    <source>
        <dbReference type="ARBA" id="ARBA00022490"/>
    </source>
</evidence>
<dbReference type="Gene3D" id="1.20.58.1250">
    <property type="entry name" value="Tubulin Binding Cofactor C, N-terminal domain"/>
    <property type="match status" value="1"/>
</dbReference>
<dbReference type="GO" id="GO:0007021">
    <property type="term" value="P:tubulin complex assembly"/>
    <property type="evidence" value="ECO:0007669"/>
    <property type="project" value="TreeGrafter"/>
</dbReference>
<evidence type="ECO:0000313" key="8">
    <source>
        <dbReference type="EMBL" id="KAJ8440376.1"/>
    </source>
</evidence>
<evidence type="ECO:0000256" key="2">
    <source>
        <dbReference type="ARBA" id="ARBA00008848"/>
    </source>
</evidence>
<dbReference type="InterPro" id="IPR006599">
    <property type="entry name" value="CARP_motif"/>
</dbReference>
<dbReference type="InterPro" id="IPR027684">
    <property type="entry name" value="TBCC"/>
</dbReference>
<protein>
    <recommendedName>
        <fullName evidence="7">C-CAP/cofactor C-like domain-containing protein</fullName>
    </recommendedName>
</protein>
<keyword evidence="9" id="KW-1185">Reference proteome</keyword>
<dbReference type="InterPro" id="IPR031925">
    <property type="entry name" value="TBCC_N"/>
</dbReference>
<dbReference type="PROSITE" id="PS51329">
    <property type="entry name" value="C_CAP_COFACTOR_C"/>
    <property type="match status" value="1"/>
</dbReference>
<dbReference type="Pfam" id="PF07986">
    <property type="entry name" value="TBCC"/>
    <property type="match status" value="1"/>
</dbReference>
<dbReference type="FunFam" id="2.160.20.70:FF:000009">
    <property type="entry name" value="Tubulin-folding cofactor C"/>
    <property type="match status" value="1"/>
</dbReference>
<comment type="subcellular location">
    <subcellularLocation>
        <location evidence="1">Cytoplasm</location>
    </subcellularLocation>
</comment>
<evidence type="ECO:0000259" key="7">
    <source>
        <dbReference type="PROSITE" id="PS51329"/>
    </source>
</evidence>
<feature type="domain" description="C-CAP/cofactor C-like" evidence="7">
    <location>
        <begin position="195"/>
        <end position="345"/>
    </location>
</feature>
<dbReference type="SMART" id="SM00673">
    <property type="entry name" value="CARP"/>
    <property type="match status" value="2"/>
</dbReference>
<dbReference type="InterPro" id="IPR016098">
    <property type="entry name" value="CAP/MinC_C"/>
</dbReference>
<comment type="similarity">
    <text evidence="2">Belongs to the TBCC family.</text>
</comment>
<dbReference type="Pfam" id="PF16752">
    <property type="entry name" value="TBCC_N"/>
    <property type="match status" value="1"/>
</dbReference>
<dbReference type="InterPro" id="IPR038397">
    <property type="entry name" value="TBCC_N_sf"/>
</dbReference>
<proteinExistence type="inferred from homology"/>
<sequence length="373" mass="42404">MIKVLISLIGVLNLLGFGQNFFYRKNWLPESDASNPSSMSNQNLDPSIHKKHQAMLERLSNRHQARARSKESDSCPSFESTDSFLARFSELKQSITSELTQIEQTPESFTKADLDNVSAQVSELEKLVAENSYHLPSYEVRASLKTIADLKESLEKVALKLVPRKKFSFKGKASKPSQPVAAVEKVKNEKPDLVPSETRSFVLDTSGFRDRKGEVLVENLKGKDMGEFMLSDLVSCDVRLMGRSRAIFIHRLRNCKVYAGPALGSVLIDDVEDCVFVLASHQIRIHNAKRCDFYLRVRSRPIIEDSNCVRFAPYCLQYDGIEDDLRESRLDEETGNWENVDDFKWLRAVQSPNWSILPENERMSDFRISSADG</sequence>
<name>A0A9Q1KCJ5_9CARY</name>
<evidence type="ECO:0000256" key="1">
    <source>
        <dbReference type="ARBA" id="ARBA00004496"/>
    </source>
</evidence>
<dbReference type="EMBL" id="JAKOGI010000193">
    <property type="protein sequence ID" value="KAJ8440376.1"/>
    <property type="molecule type" value="Genomic_DNA"/>
</dbReference>
<dbReference type="Proteomes" id="UP001153076">
    <property type="component" value="Unassembled WGS sequence"/>
</dbReference>
<evidence type="ECO:0000256" key="6">
    <source>
        <dbReference type="ARBA" id="ARBA00026055"/>
    </source>
</evidence>
<organism evidence="8 9">
    <name type="scientific">Carnegiea gigantea</name>
    <dbReference type="NCBI Taxonomy" id="171969"/>
    <lineage>
        <taxon>Eukaryota</taxon>
        <taxon>Viridiplantae</taxon>
        <taxon>Streptophyta</taxon>
        <taxon>Embryophyta</taxon>
        <taxon>Tracheophyta</taxon>
        <taxon>Spermatophyta</taxon>
        <taxon>Magnoliopsida</taxon>
        <taxon>eudicotyledons</taxon>
        <taxon>Gunneridae</taxon>
        <taxon>Pentapetalae</taxon>
        <taxon>Caryophyllales</taxon>
        <taxon>Cactineae</taxon>
        <taxon>Cactaceae</taxon>
        <taxon>Cactoideae</taxon>
        <taxon>Echinocereeae</taxon>
        <taxon>Carnegiea</taxon>
    </lineage>
</organism>
<keyword evidence="3" id="KW-0963">Cytoplasm</keyword>
<dbReference type="GO" id="GO:0007023">
    <property type="term" value="P:post-chaperonin tubulin folding pathway"/>
    <property type="evidence" value="ECO:0007669"/>
    <property type="project" value="InterPro"/>
</dbReference>
<accession>A0A9Q1KCJ5</accession>
<dbReference type="AlphaFoldDB" id="A0A9Q1KCJ5"/>
<dbReference type="PANTHER" id="PTHR15139">
    <property type="entry name" value="TUBULIN FOLDING COFACTOR C"/>
    <property type="match status" value="1"/>
</dbReference>
<comment type="caution">
    <text evidence="8">The sequence shown here is derived from an EMBL/GenBank/DDBJ whole genome shotgun (WGS) entry which is preliminary data.</text>
</comment>
<evidence type="ECO:0000313" key="9">
    <source>
        <dbReference type="Proteomes" id="UP001153076"/>
    </source>
</evidence>